<evidence type="ECO:0000313" key="5">
    <source>
        <dbReference type="Proteomes" id="UP000218288"/>
    </source>
</evidence>
<dbReference type="EMBL" id="AP014810">
    <property type="protein sequence ID" value="BAU94059.1"/>
    <property type="molecule type" value="Genomic_DNA"/>
</dbReference>
<proteinExistence type="predicted"/>
<evidence type="ECO:0000313" key="4">
    <source>
        <dbReference type="EMBL" id="BAU94059.1"/>
    </source>
</evidence>
<dbReference type="Pfam" id="PF00534">
    <property type="entry name" value="Glycos_transf_1"/>
    <property type="match status" value="1"/>
</dbReference>
<feature type="domain" description="Glycosyl transferase family 1" evidence="3">
    <location>
        <begin position="193"/>
        <end position="353"/>
    </location>
</feature>
<dbReference type="AlphaFoldDB" id="A0A160PKD2"/>
<keyword evidence="2 4" id="KW-0808">Transferase</keyword>
<dbReference type="Proteomes" id="UP000218288">
    <property type="component" value="Plasmid pMPPM01"/>
</dbReference>
<dbReference type="Gene3D" id="3.40.50.2000">
    <property type="entry name" value="Glycogen Phosphorylase B"/>
    <property type="match status" value="1"/>
</dbReference>
<geneLocation type="plasmid" evidence="5">
    <name>pmppm01 dna</name>
</geneLocation>
<reference evidence="4 5" key="1">
    <citation type="journal article" date="2016" name="Genome Announc.">
        <title>Complete Genome Sequence of Methylobacterium populi P-1M, Isolated from Pink-Pigmented Household Biofilm.</title>
        <authorList>
            <person name="Morohoshi T."/>
            <person name="Ikeda T."/>
        </authorList>
    </citation>
    <scope>NUCLEOTIDE SEQUENCE [LARGE SCALE GENOMIC DNA]</scope>
    <source>
        <strain evidence="4 5">P-1M</strain>
        <plasmid evidence="5">Plasmid pmppm01 dna</plasmid>
    </source>
</reference>
<organism evidence="4 5">
    <name type="scientific">Methylorubrum populi</name>
    <dbReference type="NCBI Taxonomy" id="223967"/>
    <lineage>
        <taxon>Bacteria</taxon>
        <taxon>Pseudomonadati</taxon>
        <taxon>Pseudomonadota</taxon>
        <taxon>Alphaproteobacteria</taxon>
        <taxon>Hyphomicrobiales</taxon>
        <taxon>Methylobacteriaceae</taxon>
        <taxon>Methylorubrum</taxon>
    </lineage>
</organism>
<name>A0A160PKD2_9HYPH</name>
<sequence>MPDFPQKGIHDVELRPHETLTVEACHQFKRSRPGILQHSHETGGGNLCVHQSSRKPVEPMKISLITPAAKTSRAGNRTTAVRWARILGDLGHQVDVATTYEDDADADLMLALHAWRSSSSIARFKARHPERPLIVALTGTDIYHYLAADPEPTLRSLDLADRLIGLHDLVPAALPERHRQKVDVVFQSALPRRRRWAASEEAFEVLVIGHLRTEKDPFCAARAARRLPVRSHIRIVHLGGAHEEVWATRARAEMADNSRYLWLGDRPQSLVRRWLTRGRVMVLSSRQEGGANVVSEAIAAGLPVIASGIPGTIGLLGPAYPGYFPIGDDAALAGMLLRAEEDPQFLRALSNGGAARAYLFSPAQERESLRRVVVSISIEV</sequence>
<dbReference type="CDD" id="cd03801">
    <property type="entry name" value="GT4_PimA-like"/>
    <property type="match status" value="1"/>
</dbReference>
<evidence type="ECO:0000259" key="3">
    <source>
        <dbReference type="Pfam" id="PF00534"/>
    </source>
</evidence>
<dbReference type="NCBIfam" id="TIGR04348">
    <property type="entry name" value="selenoneine biosynthesis selenosugar synthase SenB"/>
    <property type="match status" value="1"/>
</dbReference>
<dbReference type="InterPro" id="IPR001296">
    <property type="entry name" value="Glyco_trans_1"/>
</dbReference>
<keyword evidence="1" id="KW-0328">Glycosyltransferase</keyword>
<gene>
    <name evidence="4" type="ORF">MPPM_5454</name>
</gene>
<dbReference type="GO" id="GO:0016757">
    <property type="term" value="F:glycosyltransferase activity"/>
    <property type="evidence" value="ECO:0007669"/>
    <property type="project" value="UniProtKB-KW"/>
</dbReference>
<protein>
    <submittedName>
        <fullName evidence="4">Glycosyl transferase group 1</fullName>
    </submittedName>
</protein>
<dbReference type="InterPro" id="IPR027627">
    <property type="entry name" value="Glycosyltransferase_put"/>
</dbReference>
<evidence type="ECO:0000256" key="1">
    <source>
        <dbReference type="ARBA" id="ARBA00022676"/>
    </source>
</evidence>
<evidence type="ECO:0000256" key="2">
    <source>
        <dbReference type="ARBA" id="ARBA00022679"/>
    </source>
</evidence>
<dbReference type="SUPFAM" id="SSF53756">
    <property type="entry name" value="UDP-Glycosyltransferase/glycogen phosphorylase"/>
    <property type="match status" value="1"/>
</dbReference>
<keyword evidence="4" id="KW-0614">Plasmid</keyword>
<dbReference type="PANTHER" id="PTHR12526:SF510">
    <property type="entry name" value="D-INOSITOL 3-PHOSPHATE GLYCOSYLTRANSFERASE"/>
    <property type="match status" value="1"/>
</dbReference>
<accession>A0A160PKD2</accession>
<dbReference type="PANTHER" id="PTHR12526">
    <property type="entry name" value="GLYCOSYLTRANSFERASE"/>
    <property type="match status" value="1"/>
</dbReference>